<dbReference type="PANTHER" id="PTHR45749">
    <property type="match status" value="1"/>
</dbReference>
<dbReference type="Pfam" id="PF14291">
    <property type="entry name" value="DUF4371"/>
    <property type="match status" value="1"/>
</dbReference>
<organism evidence="2 3">
    <name type="scientific">Hydra vulgaris</name>
    <name type="common">Hydra</name>
    <name type="synonym">Hydra attenuata</name>
    <dbReference type="NCBI Taxonomy" id="6087"/>
    <lineage>
        <taxon>Eukaryota</taxon>
        <taxon>Metazoa</taxon>
        <taxon>Cnidaria</taxon>
        <taxon>Hydrozoa</taxon>
        <taxon>Hydroidolina</taxon>
        <taxon>Anthoathecata</taxon>
        <taxon>Aplanulata</taxon>
        <taxon>Hydridae</taxon>
        <taxon>Hydra</taxon>
    </lineage>
</organism>
<dbReference type="GeneID" id="136086820"/>
<protein>
    <submittedName>
        <fullName evidence="3">Zinc finger MYM-type protein 1-like</fullName>
    </submittedName>
</protein>
<accession>A0ABM4CTY1</accession>
<keyword evidence="2" id="KW-1185">Reference proteome</keyword>
<dbReference type="RefSeq" id="XP_065665384.1">
    <property type="nucleotide sequence ID" value="XM_065809312.1"/>
</dbReference>
<evidence type="ECO:0000313" key="3">
    <source>
        <dbReference type="RefSeq" id="XP_065665384.1"/>
    </source>
</evidence>
<gene>
    <name evidence="3" type="primary">LOC136086820</name>
</gene>
<proteinExistence type="predicted"/>
<name>A0ABM4CTY1_HYDVU</name>
<feature type="domain" description="DUF4371" evidence="1">
    <location>
        <begin position="2"/>
        <end position="173"/>
    </location>
</feature>
<sequence>MQNLAFRGTHEKLNTADNGNFLKFVEFLAFFDPLMFEHLRKIKENETHVHYLGKDTQNELIHLLSNAMKEKILTSARDANYFLIIIDCTPNMGHVEQMTMIIHFLDVISNPENGIAATASIKEYFLDFVPLKETTGTVEAETIIKQLGKMSLSIENLHGQGYDNDRNMRGKNKGVQRRILDINPRALFIPSVHIH</sequence>
<evidence type="ECO:0000313" key="2">
    <source>
        <dbReference type="Proteomes" id="UP001652625"/>
    </source>
</evidence>
<dbReference type="Proteomes" id="UP001652625">
    <property type="component" value="Chromosome 11"/>
</dbReference>
<dbReference type="InterPro" id="IPR025398">
    <property type="entry name" value="DUF4371"/>
</dbReference>
<reference evidence="3" key="1">
    <citation type="submission" date="2025-08" db="UniProtKB">
        <authorList>
            <consortium name="RefSeq"/>
        </authorList>
    </citation>
    <scope>IDENTIFICATION</scope>
</reference>
<dbReference type="PANTHER" id="PTHR45749:SF35">
    <property type="entry name" value="AC-LIKE TRANSPOSASE-RELATED"/>
    <property type="match status" value="1"/>
</dbReference>
<evidence type="ECO:0000259" key="1">
    <source>
        <dbReference type="Pfam" id="PF14291"/>
    </source>
</evidence>